<dbReference type="PANTHER" id="PTHR35789">
    <property type="entry name" value="SPORE GERMINATION PROTEIN B3"/>
    <property type="match status" value="1"/>
</dbReference>
<dbReference type="Gene3D" id="3.30.300.210">
    <property type="entry name" value="Nutrient germinant receptor protein C, domain 3"/>
    <property type="match status" value="1"/>
</dbReference>
<keyword evidence="4 8" id="KW-0732">Signal</keyword>
<dbReference type="GO" id="GO:0009847">
    <property type="term" value="P:spore germination"/>
    <property type="evidence" value="ECO:0007669"/>
    <property type="project" value="InterPro"/>
</dbReference>
<dbReference type="InterPro" id="IPR008844">
    <property type="entry name" value="Spore_GerAC-like"/>
</dbReference>
<keyword evidence="5" id="KW-0472">Membrane</keyword>
<evidence type="ECO:0000256" key="2">
    <source>
        <dbReference type="ARBA" id="ARBA00007886"/>
    </source>
</evidence>
<dbReference type="PROSITE" id="PS51257">
    <property type="entry name" value="PROKAR_LIPOPROTEIN"/>
    <property type="match status" value="1"/>
</dbReference>
<evidence type="ECO:0000256" key="3">
    <source>
        <dbReference type="ARBA" id="ARBA00022544"/>
    </source>
</evidence>
<evidence type="ECO:0000313" key="12">
    <source>
        <dbReference type="Proteomes" id="UP000284416"/>
    </source>
</evidence>
<evidence type="ECO:0000256" key="1">
    <source>
        <dbReference type="ARBA" id="ARBA00004635"/>
    </source>
</evidence>
<evidence type="ECO:0000259" key="9">
    <source>
        <dbReference type="Pfam" id="PF05504"/>
    </source>
</evidence>
<accession>A0A417YSM8</accession>
<name>A0A417YSM8_9BACI</name>
<dbReference type="InterPro" id="IPR046953">
    <property type="entry name" value="Spore_GerAC-like_C"/>
</dbReference>
<comment type="similarity">
    <text evidence="2">Belongs to the GerABKC lipoprotein family.</text>
</comment>
<proteinExistence type="inferred from homology"/>
<evidence type="ECO:0000256" key="8">
    <source>
        <dbReference type="SAM" id="SignalP"/>
    </source>
</evidence>
<organism evidence="11 12">
    <name type="scientific">Neobacillus notoginsengisoli</name>
    <dbReference type="NCBI Taxonomy" id="1578198"/>
    <lineage>
        <taxon>Bacteria</taxon>
        <taxon>Bacillati</taxon>
        <taxon>Bacillota</taxon>
        <taxon>Bacilli</taxon>
        <taxon>Bacillales</taxon>
        <taxon>Bacillaceae</taxon>
        <taxon>Neobacillus</taxon>
    </lineage>
</organism>
<keyword evidence="6" id="KW-0564">Palmitate</keyword>
<evidence type="ECO:0000313" key="11">
    <source>
        <dbReference type="EMBL" id="RHW39015.1"/>
    </source>
</evidence>
<dbReference type="Pfam" id="PF05504">
    <property type="entry name" value="Spore_GerAC"/>
    <property type="match status" value="1"/>
</dbReference>
<feature type="signal peptide" evidence="8">
    <location>
        <begin position="1"/>
        <end position="20"/>
    </location>
</feature>
<sequence length="359" mass="40484">MRKHKRIIFEIGLCSLLLLAGCVQSEIIDDVRLVTGIGYDKGKDDKVIGTILIPFYMPDQKVLNDTLTTSASPTRDLFADFEHMSQDPIVAGSVEVALFGMDIAKTGIYQVLDALQRDPGVGTKVYLAVVDGKAKDILEGDYGKRGNSSFIADLLDQNIKERDLPKTNLHLFMSDFYQVGKSAYLPIIKRKNATSVEISGIALLKDGKVVDKIPRNEMFFFKLMNEKYSGGTVRVVLGKHKAVVESLHTKSKKKLVRRDPYEIDVHIKLKGYLHQYTGHSLEQKTIHEVERAIEKKIRKNSGKLVKQFQEQGVDPFGFGQFVRTKTRNFDYNKWKNQDYKGLTVNIIPTVTIVESGVIE</sequence>
<keyword evidence="7" id="KW-0449">Lipoprotein</keyword>
<evidence type="ECO:0000256" key="5">
    <source>
        <dbReference type="ARBA" id="ARBA00023136"/>
    </source>
</evidence>
<evidence type="ECO:0000256" key="7">
    <source>
        <dbReference type="ARBA" id="ARBA00023288"/>
    </source>
</evidence>
<feature type="domain" description="Spore germination protein N-terminal" evidence="10">
    <location>
        <begin position="25"/>
        <end position="189"/>
    </location>
</feature>
<dbReference type="EMBL" id="QWEG01000008">
    <property type="protein sequence ID" value="RHW39015.1"/>
    <property type="molecule type" value="Genomic_DNA"/>
</dbReference>
<evidence type="ECO:0000256" key="4">
    <source>
        <dbReference type="ARBA" id="ARBA00022729"/>
    </source>
</evidence>
<dbReference type="NCBIfam" id="TIGR02887">
    <property type="entry name" value="spore_ger_x_C"/>
    <property type="match status" value="1"/>
</dbReference>
<evidence type="ECO:0000256" key="6">
    <source>
        <dbReference type="ARBA" id="ARBA00023139"/>
    </source>
</evidence>
<comment type="caution">
    <text evidence="11">The sequence shown here is derived from an EMBL/GenBank/DDBJ whole genome shotgun (WGS) entry which is preliminary data.</text>
</comment>
<feature type="domain" description="Spore germination GerAC-like C-terminal" evidence="9">
    <location>
        <begin position="199"/>
        <end position="356"/>
    </location>
</feature>
<dbReference type="AlphaFoldDB" id="A0A417YSM8"/>
<dbReference type="GO" id="GO:0016020">
    <property type="term" value="C:membrane"/>
    <property type="evidence" value="ECO:0007669"/>
    <property type="project" value="UniProtKB-SubCell"/>
</dbReference>
<comment type="subcellular location">
    <subcellularLocation>
        <location evidence="1">Membrane</location>
        <topology evidence="1">Lipid-anchor</topology>
    </subcellularLocation>
</comment>
<feature type="chain" id="PRO_5038861900" evidence="8">
    <location>
        <begin position="21"/>
        <end position="359"/>
    </location>
</feature>
<dbReference type="InterPro" id="IPR038501">
    <property type="entry name" value="Spore_GerAC_C_sf"/>
</dbReference>
<keyword evidence="3" id="KW-0309">Germination</keyword>
<reference evidence="11 12" key="1">
    <citation type="journal article" date="2017" name="Int. J. Syst. Evol. Microbiol.">
        <title>Bacillus notoginsengisoli sp. nov., a novel bacterium isolated from the rhizosphere of Panax notoginseng.</title>
        <authorList>
            <person name="Zhang M.Y."/>
            <person name="Cheng J."/>
            <person name="Cai Y."/>
            <person name="Zhang T.Y."/>
            <person name="Wu Y.Y."/>
            <person name="Manikprabhu D."/>
            <person name="Li W.J."/>
            <person name="Zhang Y.X."/>
        </authorList>
    </citation>
    <scope>NUCLEOTIDE SEQUENCE [LARGE SCALE GENOMIC DNA]</scope>
    <source>
        <strain evidence="11 12">JCM 30743</strain>
    </source>
</reference>
<dbReference type="PANTHER" id="PTHR35789:SF1">
    <property type="entry name" value="SPORE GERMINATION PROTEIN B3"/>
    <property type="match status" value="1"/>
</dbReference>
<dbReference type="Pfam" id="PF25198">
    <property type="entry name" value="Spore_GerAC_N"/>
    <property type="match status" value="1"/>
</dbReference>
<dbReference type="RefSeq" id="WP_118921348.1">
    <property type="nucleotide sequence ID" value="NZ_QWEG01000008.1"/>
</dbReference>
<dbReference type="Proteomes" id="UP000284416">
    <property type="component" value="Unassembled WGS sequence"/>
</dbReference>
<keyword evidence="12" id="KW-1185">Reference proteome</keyword>
<protein>
    <submittedName>
        <fullName evidence="11">Ger(X)C family spore germination protein</fullName>
    </submittedName>
</protein>
<evidence type="ECO:0000259" key="10">
    <source>
        <dbReference type="Pfam" id="PF25198"/>
    </source>
</evidence>
<dbReference type="InterPro" id="IPR057336">
    <property type="entry name" value="GerAC_N"/>
</dbReference>
<dbReference type="OrthoDB" id="2592518at2"/>
<gene>
    <name evidence="11" type="ORF">D1B31_13710</name>
</gene>